<dbReference type="InterPro" id="IPR052155">
    <property type="entry name" value="Biofilm_reg_signaling"/>
</dbReference>
<dbReference type="SUPFAM" id="SSF55785">
    <property type="entry name" value="PYP-like sensor domain (PAS domain)"/>
    <property type="match status" value="2"/>
</dbReference>
<dbReference type="PROSITE" id="PS50113">
    <property type="entry name" value="PAC"/>
    <property type="match status" value="1"/>
</dbReference>
<dbReference type="InterPro" id="IPR000160">
    <property type="entry name" value="GGDEF_dom"/>
</dbReference>
<dbReference type="EMBL" id="JALJXV010000007">
    <property type="protein sequence ID" value="MCP1675991.1"/>
    <property type="molecule type" value="Genomic_DNA"/>
</dbReference>
<dbReference type="PANTHER" id="PTHR44757:SF2">
    <property type="entry name" value="BIOFILM ARCHITECTURE MAINTENANCE PROTEIN MBAA"/>
    <property type="match status" value="1"/>
</dbReference>
<dbReference type="InterPro" id="IPR013656">
    <property type="entry name" value="PAS_4"/>
</dbReference>
<evidence type="ECO:0000259" key="3">
    <source>
        <dbReference type="PROSITE" id="PS50887"/>
    </source>
</evidence>
<feature type="domain" description="GGDEF" evidence="3">
    <location>
        <begin position="302"/>
        <end position="435"/>
    </location>
</feature>
<dbReference type="Pfam" id="PF00990">
    <property type="entry name" value="GGDEF"/>
    <property type="match status" value="1"/>
</dbReference>
<name>A0AAE3G529_9GAMM</name>
<accession>A0AAE3G529</accession>
<dbReference type="InterPro" id="IPR035965">
    <property type="entry name" value="PAS-like_dom_sf"/>
</dbReference>
<dbReference type="Proteomes" id="UP001205843">
    <property type="component" value="Unassembled WGS sequence"/>
</dbReference>
<dbReference type="InterPro" id="IPR029787">
    <property type="entry name" value="Nucleotide_cyclase"/>
</dbReference>
<dbReference type="Gene3D" id="3.30.70.270">
    <property type="match status" value="1"/>
</dbReference>
<evidence type="ECO:0000313" key="5">
    <source>
        <dbReference type="Proteomes" id="UP001205843"/>
    </source>
</evidence>
<dbReference type="InterPro" id="IPR000700">
    <property type="entry name" value="PAS-assoc_C"/>
</dbReference>
<evidence type="ECO:0000259" key="2">
    <source>
        <dbReference type="PROSITE" id="PS50113"/>
    </source>
</evidence>
<dbReference type="InterPro" id="IPR013655">
    <property type="entry name" value="PAS_fold_3"/>
</dbReference>
<dbReference type="FunFam" id="3.30.70.270:FF:000001">
    <property type="entry name" value="Diguanylate cyclase domain protein"/>
    <property type="match status" value="1"/>
</dbReference>
<dbReference type="SMART" id="SM00267">
    <property type="entry name" value="GGDEF"/>
    <property type="match status" value="1"/>
</dbReference>
<dbReference type="InterPro" id="IPR043128">
    <property type="entry name" value="Rev_trsase/Diguanyl_cyclase"/>
</dbReference>
<dbReference type="RefSeq" id="WP_253480421.1">
    <property type="nucleotide sequence ID" value="NZ_JALJXV010000007.1"/>
</dbReference>
<feature type="domain" description="PAC" evidence="2">
    <location>
        <begin position="218"/>
        <end position="270"/>
    </location>
</feature>
<dbReference type="GO" id="GO:0003824">
    <property type="term" value="F:catalytic activity"/>
    <property type="evidence" value="ECO:0007669"/>
    <property type="project" value="UniProtKB-ARBA"/>
</dbReference>
<evidence type="ECO:0000256" key="1">
    <source>
        <dbReference type="ARBA" id="ARBA00001946"/>
    </source>
</evidence>
<comment type="caution">
    <text evidence="4">The sequence shown here is derived from an EMBL/GenBank/DDBJ whole genome shotgun (WGS) entry which is preliminary data.</text>
</comment>
<comment type="cofactor">
    <cofactor evidence="1">
        <name>Mg(2+)</name>
        <dbReference type="ChEBI" id="CHEBI:18420"/>
    </cofactor>
</comment>
<dbReference type="PROSITE" id="PS50887">
    <property type="entry name" value="GGDEF"/>
    <property type="match status" value="1"/>
</dbReference>
<evidence type="ECO:0000313" key="4">
    <source>
        <dbReference type="EMBL" id="MCP1675991.1"/>
    </source>
</evidence>
<keyword evidence="5" id="KW-1185">Reference proteome</keyword>
<dbReference type="AlphaFoldDB" id="A0AAE3G529"/>
<proteinExistence type="predicted"/>
<dbReference type="Pfam" id="PF08448">
    <property type="entry name" value="PAS_4"/>
    <property type="match status" value="1"/>
</dbReference>
<dbReference type="Pfam" id="PF08447">
    <property type="entry name" value="PAS_3"/>
    <property type="match status" value="1"/>
</dbReference>
<organism evidence="4 5">
    <name type="scientific">Natronocella acetinitrilica</name>
    <dbReference type="NCBI Taxonomy" id="414046"/>
    <lineage>
        <taxon>Bacteria</taxon>
        <taxon>Pseudomonadati</taxon>
        <taxon>Pseudomonadota</taxon>
        <taxon>Gammaproteobacteria</taxon>
        <taxon>Chromatiales</taxon>
        <taxon>Ectothiorhodospiraceae</taxon>
        <taxon>Natronocella</taxon>
    </lineage>
</organism>
<sequence>MDTTILLALDALDGLETAEVLQSIVDASADGVCLIELGVDGEYRYLAANPAYRRLFFPAEQPVAGRRLAECLPEQVASDLELNCRQCLSGGKSISFRESVDPPGSGRVRETTLLPFTNTSGSVTAIAAVCNQVVEAADRIDTLAQIDRYLPGFIYELEQGPDGAFRYTFLSSGVQALLGVPPAAAMRDANLLLDRIHRDDYPGVMAETAAQAETLAPWRGVFRMVRASDDAIVWIECYDTPQRLGDGGIRWVGYANDVTQRVELEQQIRKLAHFDSLTGLPNRNQFMERADQALIMAQRDGSSLAVLYVDLDGFKAVNDCYGHAVGDEVLRVSADRMGACLRAPDILCRLGGDEFVIVLPMIAGRANAATVATKVLQAVAEPIVLPDQVTRVGASIGVAVYPADGDDLRVLMGQADFAMYTAKRSGSGQIVYADSLGESEHP</sequence>
<gene>
    <name evidence="4" type="ORF">J2T57_003146</name>
</gene>
<protein>
    <submittedName>
        <fullName evidence="4">Diguanylate cyclase (GGDEF)-like protein</fullName>
    </submittedName>
</protein>
<dbReference type="SUPFAM" id="SSF55073">
    <property type="entry name" value="Nucleotide cyclase"/>
    <property type="match status" value="1"/>
</dbReference>
<dbReference type="Gene3D" id="3.30.450.20">
    <property type="entry name" value="PAS domain"/>
    <property type="match status" value="2"/>
</dbReference>
<dbReference type="NCBIfam" id="TIGR00254">
    <property type="entry name" value="GGDEF"/>
    <property type="match status" value="1"/>
</dbReference>
<reference evidence="4" key="1">
    <citation type="submission" date="2022-03" db="EMBL/GenBank/DDBJ databases">
        <title>Genomic Encyclopedia of Type Strains, Phase III (KMG-III): the genomes of soil and plant-associated and newly described type strains.</title>
        <authorList>
            <person name="Whitman W."/>
        </authorList>
    </citation>
    <scope>NUCLEOTIDE SEQUENCE</scope>
    <source>
        <strain evidence="4">ANL 6-2</strain>
    </source>
</reference>
<dbReference type="PANTHER" id="PTHR44757">
    <property type="entry name" value="DIGUANYLATE CYCLASE DGCP"/>
    <property type="match status" value="1"/>
</dbReference>
<dbReference type="CDD" id="cd01949">
    <property type="entry name" value="GGDEF"/>
    <property type="match status" value="1"/>
</dbReference>